<evidence type="ECO:0000313" key="2">
    <source>
        <dbReference type="Proteomes" id="UP000383932"/>
    </source>
</evidence>
<comment type="caution">
    <text evidence="1">The sequence shown here is derived from an EMBL/GenBank/DDBJ whole genome shotgun (WGS) entry which is preliminary data.</text>
</comment>
<dbReference type="EMBL" id="SSOP01000538">
    <property type="protein sequence ID" value="KAB5588179.1"/>
    <property type="molecule type" value="Genomic_DNA"/>
</dbReference>
<accession>A0A5N5Q983</accession>
<dbReference type="Proteomes" id="UP000383932">
    <property type="component" value="Unassembled WGS sequence"/>
</dbReference>
<dbReference type="Gene3D" id="1.20.1280.50">
    <property type="match status" value="1"/>
</dbReference>
<dbReference type="OrthoDB" id="2884925at2759"/>
<gene>
    <name evidence="1" type="ORF">CTheo_8381</name>
</gene>
<reference evidence="1 2" key="1">
    <citation type="journal article" date="2019" name="Fungal Biol. Biotechnol.">
        <title>Draft genome sequence of fastidious pathogen Ceratobasidium theobromae, which causes vascular-streak dieback in Theobroma cacao.</title>
        <authorList>
            <person name="Ali S.S."/>
            <person name="Asman A."/>
            <person name="Shao J."/>
            <person name="Firmansyah A.P."/>
            <person name="Susilo A.W."/>
            <person name="Rosmana A."/>
            <person name="McMahon P."/>
            <person name="Junaid M."/>
            <person name="Guest D."/>
            <person name="Kheng T.Y."/>
            <person name="Meinhardt L.W."/>
            <person name="Bailey B.A."/>
        </authorList>
    </citation>
    <scope>NUCLEOTIDE SEQUENCE [LARGE SCALE GENOMIC DNA]</scope>
    <source>
        <strain evidence="1 2">CT2</strain>
    </source>
</reference>
<name>A0A5N5Q983_9AGAM</name>
<organism evidence="1 2">
    <name type="scientific">Ceratobasidium theobromae</name>
    <dbReference type="NCBI Taxonomy" id="1582974"/>
    <lineage>
        <taxon>Eukaryota</taxon>
        <taxon>Fungi</taxon>
        <taxon>Dikarya</taxon>
        <taxon>Basidiomycota</taxon>
        <taxon>Agaricomycotina</taxon>
        <taxon>Agaricomycetes</taxon>
        <taxon>Cantharellales</taxon>
        <taxon>Ceratobasidiaceae</taxon>
        <taxon>Ceratobasidium</taxon>
    </lineage>
</organism>
<evidence type="ECO:0000313" key="1">
    <source>
        <dbReference type="EMBL" id="KAB5588179.1"/>
    </source>
</evidence>
<proteinExistence type="predicted"/>
<dbReference type="AlphaFoldDB" id="A0A5N5Q983"/>
<protein>
    <submittedName>
        <fullName evidence="1">F-box-like domain containing protein</fullName>
    </submittedName>
</protein>
<keyword evidence="2" id="KW-1185">Reference proteome</keyword>
<sequence length="573" mass="63870">MTAEVITELNAASDLLRAAMGRYLKACIAMQNYSFKNHTHSHKLSIRAASELPLVASIESKFQQAKAAISRTRNNSSSISPVGALPPEILSRIFHLVLQLSPRPCTSAFVWRQLPYTGESLISEHPDLLAHVCSRWRQVAISDPTLWSHINITPSLSPSQKLLGRAQVYAARADPLPLDIDIVDGVSSMHPDRRSPVAVNVTPVQFLASVATRIRSLELITQYPTTSQEEFISILITCFTLCVPGTLRRLTMLRKHSSDMGRISGRPCSLGNKLSFLSHDQQRLESILSSLNSLQLDGWYIDWSSRAYHGLTELHLTSVGLQTLYIFKSELLAILKSSPALRIFQFGLKMDNDIPDELETSILDVPVPLDNLEVLSLISVGHGSLGTVLQILAPGSKPLQLSIDDPYKYADEYLFTVIAQFLARSNVTKLQVRARGSRDTRLTTGLLGLIPHLRALVLVGYSCDYIVSTSGLPFEFREPDKPYCLDALYVVCCRIFTHDGALLQLVKKHSFQKLVFFECSFSGRLSPPAAELEELRSTLSAFCPVVQFVRRDDPNPIEDWDIDPSVLEDFIWD</sequence>